<organism evidence="2 3">
    <name type="scientific">Neobacillus paridis</name>
    <dbReference type="NCBI Taxonomy" id="2803862"/>
    <lineage>
        <taxon>Bacteria</taxon>
        <taxon>Bacillati</taxon>
        <taxon>Bacillota</taxon>
        <taxon>Bacilli</taxon>
        <taxon>Bacillales</taxon>
        <taxon>Bacillaceae</taxon>
        <taxon>Neobacillus</taxon>
    </lineage>
</organism>
<feature type="transmembrane region" description="Helical" evidence="1">
    <location>
        <begin position="306"/>
        <end position="325"/>
    </location>
</feature>
<feature type="transmembrane region" description="Helical" evidence="1">
    <location>
        <begin position="5"/>
        <end position="26"/>
    </location>
</feature>
<feature type="transmembrane region" description="Helical" evidence="1">
    <location>
        <begin position="331"/>
        <end position="352"/>
    </location>
</feature>
<evidence type="ECO:0000313" key="3">
    <source>
        <dbReference type="Proteomes" id="UP000623967"/>
    </source>
</evidence>
<dbReference type="Proteomes" id="UP000623967">
    <property type="component" value="Unassembled WGS sequence"/>
</dbReference>
<sequence length="357" mass="41076">MNRYFLYLVLLNMFVNVIIFVPKILIEYRYEGAVMGVVIAVPIGMALTYLYSTAMNQFPEQGLPEIVEQGKHRKLTILFFGTIQFMWFTAGLITLIGFIDILSRFVNPEMPKLGLLGIYLAGIFLIIQLPTQRIMYFLEIVLLINIPLISLIIFKAFINEYLSWDSILEVGTHIFTRPSLKAVAAATYCFSGYMNLIIFNRLIRGKLKIWNFTAILFLGLFNLFTTFLIPIGFHGSDGAQEYLYPWISTSDSLRLVYSPIERAIFLFLMFYMSITLVSVSVHWHVAYELIKGMFKGKISKKKNGLILGYFTVLAVLGVIYFNSLLLNRLTVYWMIFRLGVEIVIVAGFVLWARRRTT</sequence>
<accession>A0ABS1TNK8</accession>
<comment type="caution">
    <text evidence="2">The sequence shown here is derived from an EMBL/GenBank/DDBJ whole genome shotgun (WGS) entry which is preliminary data.</text>
</comment>
<gene>
    <name evidence="2" type="ORF">JK635_11655</name>
</gene>
<feature type="transmembrane region" description="Helical" evidence="1">
    <location>
        <begin position="75"/>
        <end position="99"/>
    </location>
</feature>
<feature type="transmembrane region" description="Helical" evidence="1">
    <location>
        <begin position="210"/>
        <end position="233"/>
    </location>
</feature>
<feature type="transmembrane region" description="Helical" evidence="1">
    <location>
        <begin position="178"/>
        <end position="198"/>
    </location>
</feature>
<dbReference type="EMBL" id="JAESWB010000168">
    <property type="protein sequence ID" value="MBL4952867.1"/>
    <property type="molecule type" value="Genomic_DNA"/>
</dbReference>
<protein>
    <submittedName>
        <fullName evidence="2">GerAB/ArcD/ProY family transporter</fullName>
    </submittedName>
</protein>
<feature type="transmembrane region" description="Helical" evidence="1">
    <location>
        <begin position="136"/>
        <end position="158"/>
    </location>
</feature>
<keyword evidence="1" id="KW-1133">Transmembrane helix</keyword>
<dbReference type="RefSeq" id="WP_202654099.1">
    <property type="nucleotide sequence ID" value="NZ_JAESWB010000168.1"/>
</dbReference>
<proteinExistence type="predicted"/>
<keyword evidence="1" id="KW-0812">Transmembrane</keyword>
<feature type="transmembrane region" description="Helical" evidence="1">
    <location>
        <begin position="111"/>
        <end position="129"/>
    </location>
</feature>
<dbReference type="InterPro" id="IPR004761">
    <property type="entry name" value="Spore_GerAB"/>
</dbReference>
<feature type="transmembrane region" description="Helical" evidence="1">
    <location>
        <begin position="32"/>
        <end position="54"/>
    </location>
</feature>
<keyword evidence="3" id="KW-1185">Reference proteome</keyword>
<evidence type="ECO:0000313" key="2">
    <source>
        <dbReference type="EMBL" id="MBL4952867.1"/>
    </source>
</evidence>
<reference evidence="2 3" key="1">
    <citation type="submission" date="2021-01" db="EMBL/GenBank/DDBJ databases">
        <title>Genome public.</title>
        <authorList>
            <person name="Liu C."/>
            <person name="Sun Q."/>
        </authorList>
    </citation>
    <scope>NUCLEOTIDE SEQUENCE [LARGE SCALE GENOMIC DNA]</scope>
    <source>
        <strain evidence="2 3">YIM B02564</strain>
    </source>
</reference>
<feature type="transmembrane region" description="Helical" evidence="1">
    <location>
        <begin position="263"/>
        <end position="285"/>
    </location>
</feature>
<name>A0ABS1TNK8_9BACI</name>
<evidence type="ECO:0000256" key="1">
    <source>
        <dbReference type="SAM" id="Phobius"/>
    </source>
</evidence>
<keyword evidence="1" id="KW-0472">Membrane</keyword>
<dbReference type="Pfam" id="PF03845">
    <property type="entry name" value="Spore_permease"/>
    <property type="match status" value="1"/>
</dbReference>